<name>A0A067BSE7_SAPPC</name>
<dbReference type="KEGG" id="spar:SPRG_17416"/>
<dbReference type="Proteomes" id="UP000030745">
    <property type="component" value="Unassembled WGS sequence"/>
</dbReference>
<keyword evidence="2" id="KW-1185">Reference proteome</keyword>
<dbReference type="VEuPathDB" id="FungiDB:SPRG_17416"/>
<dbReference type="EMBL" id="KK583747">
    <property type="protein sequence ID" value="KDO17186.1"/>
    <property type="molecule type" value="Genomic_DNA"/>
</dbReference>
<dbReference type="GeneID" id="24138958"/>
<accession>A0A067BSE7</accession>
<sequence>MDGTFDFYSIYAGQPMGKIPRLLGRKVMERIVGEMLNLEDYFCADDVQSRVIRQRRLSSPVPFRANASYCDVCFRAFKLLSHKLQCYFCHHVLLTASSLSTYWLR</sequence>
<evidence type="ECO:0000313" key="2">
    <source>
        <dbReference type="Proteomes" id="UP000030745"/>
    </source>
</evidence>
<proteinExistence type="predicted"/>
<gene>
    <name evidence="1" type="ORF">SPRG_17416</name>
</gene>
<organism evidence="1 2">
    <name type="scientific">Saprolegnia parasitica (strain CBS 223.65)</name>
    <dbReference type="NCBI Taxonomy" id="695850"/>
    <lineage>
        <taxon>Eukaryota</taxon>
        <taxon>Sar</taxon>
        <taxon>Stramenopiles</taxon>
        <taxon>Oomycota</taxon>
        <taxon>Saprolegniomycetes</taxon>
        <taxon>Saprolegniales</taxon>
        <taxon>Saprolegniaceae</taxon>
        <taxon>Saprolegnia</taxon>
    </lineage>
</organism>
<reference evidence="1 2" key="1">
    <citation type="journal article" date="2013" name="PLoS Genet.">
        <title>Distinctive expansion of potential virulence genes in the genome of the oomycete fish pathogen Saprolegnia parasitica.</title>
        <authorList>
            <person name="Jiang R.H."/>
            <person name="de Bruijn I."/>
            <person name="Haas B.J."/>
            <person name="Belmonte R."/>
            <person name="Lobach L."/>
            <person name="Christie J."/>
            <person name="van den Ackerveken G."/>
            <person name="Bottin A."/>
            <person name="Bulone V."/>
            <person name="Diaz-Moreno S.M."/>
            <person name="Dumas B."/>
            <person name="Fan L."/>
            <person name="Gaulin E."/>
            <person name="Govers F."/>
            <person name="Grenville-Briggs L.J."/>
            <person name="Horner N.R."/>
            <person name="Levin J.Z."/>
            <person name="Mammella M."/>
            <person name="Meijer H.J."/>
            <person name="Morris P."/>
            <person name="Nusbaum C."/>
            <person name="Oome S."/>
            <person name="Phillips A.J."/>
            <person name="van Rooyen D."/>
            <person name="Rzeszutek E."/>
            <person name="Saraiva M."/>
            <person name="Secombes C.J."/>
            <person name="Seidl M.F."/>
            <person name="Snel B."/>
            <person name="Stassen J.H."/>
            <person name="Sykes S."/>
            <person name="Tripathy S."/>
            <person name="van den Berg H."/>
            <person name="Vega-Arreguin J.C."/>
            <person name="Wawra S."/>
            <person name="Young S.K."/>
            <person name="Zeng Q."/>
            <person name="Dieguez-Uribeondo J."/>
            <person name="Russ C."/>
            <person name="Tyler B.M."/>
            <person name="van West P."/>
        </authorList>
    </citation>
    <scope>NUCLEOTIDE SEQUENCE [LARGE SCALE GENOMIC DNA]</scope>
    <source>
        <strain evidence="1 2">CBS 223.65</strain>
    </source>
</reference>
<protein>
    <recommendedName>
        <fullName evidence="3">FYVE zinc finger domain-containing protein</fullName>
    </recommendedName>
</protein>
<evidence type="ECO:0008006" key="3">
    <source>
        <dbReference type="Google" id="ProtNLM"/>
    </source>
</evidence>
<evidence type="ECO:0000313" key="1">
    <source>
        <dbReference type="EMBL" id="KDO17186.1"/>
    </source>
</evidence>
<dbReference type="RefSeq" id="XP_012212106.1">
    <property type="nucleotide sequence ID" value="XM_012356716.1"/>
</dbReference>
<dbReference type="AlphaFoldDB" id="A0A067BSE7"/>